<dbReference type="Gene3D" id="3.30.565.10">
    <property type="entry name" value="Histidine kinase-like ATPase, C-terminal domain"/>
    <property type="match status" value="1"/>
</dbReference>
<dbReference type="InterPro" id="IPR004358">
    <property type="entry name" value="Sig_transdc_His_kin-like_C"/>
</dbReference>
<keyword evidence="7" id="KW-1133">Transmembrane helix</keyword>
<dbReference type="Pfam" id="PF02518">
    <property type="entry name" value="HATPase_c"/>
    <property type="match status" value="1"/>
</dbReference>
<keyword evidence="7" id="KW-0812">Transmembrane</keyword>
<dbReference type="InterPro" id="IPR036890">
    <property type="entry name" value="HATPase_C_sf"/>
</dbReference>
<dbReference type="InterPro" id="IPR011006">
    <property type="entry name" value="CheY-like_superfamily"/>
</dbReference>
<evidence type="ECO:0000256" key="2">
    <source>
        <dbReference type="ARBA" id="ARBA00012438"/>
    </source>
</evidence>
<dbReference type="SMART" id="SM00448">
    <property type="entry name" value="REC"/>
    <property type="match status" value="1"/>
</dbReference>
<evidence type="ECO:0000256" key="7">
    <source>
        <dbReference type="SAM" id="Phobius"/>
    </source>
</evidence>
<dbReference type="PANTHER" id="PTHR43047:SF72">
    <property type="entry name" value="OSMOSENSING HISTIDINE PROTEIN KINASE SLN1"/>
    <property type="match status" value="1"/>
</dbReference>
<dbReference type="InterPro" id="IPR003594">
    <property type="entry name" value="HATPase_dom"/>
</dbReference>
<dbReference type="SUPFAM" id="SSF47384">
    <property type="entry name" value="Homodimeric domain of signal transducing histidine kinase"/>
    <property type="match status" value="1"/>
</dbReference>
<dbReference type="PRINTS" id="PR00344">
    <property type="entry name" value="BCTRLSENSOR"/>
</dbReference>
<dbReference type="SUPFAM" id="SSF52172">
    <property type="entry name" value="CheY-like"/>
    <property type="match status" value="1"/>
</dbReference>
<dbReference type="Gene3D" id="1.10.287.130">
    <property type="match status" value="1"/>
</dbReference>
<comment type="catalytic activity">
    <reaction evidence="1">
        <text>ATP + protein L-histidine = ADP + protein N-phospho-L-histidine.</text>
        <dbReference type="EC" id="2.7.13.3"/>
    </reaction>
</comment>
<keyword evidence="3 6" id="KW-0597">Phosphoprotein</keyword>
<dbReference type="PANTHER" id="PTHR43047">
    <property type="entry name" value="TWO-COMPONENT HISTIDINE PROTEIN KINASE"/>
    <property type="match status" value="1"/>
</dbReference>
<keyword evidence="7" id="KW-0472">Membrane</keyword>
<keyword evidence="11" id="KW-1185">Reference proteome</keyword>
<comment type="caution">
    <text evidence="10">The sequence shown here is derived from an EMBL/GenBank/DDBJ whole genome shotgun (WGS) entry which is preliminary data.</text>
</comment>
<dbReference type="InterPro" id="IPR036097">
    <property type="entry name" value="HisK_dim/P_sf"/>
</dbReference>
<name>A0A4Y4CS70_ZOORA</name>
<dbReference type="EMBL" id="BJNV01000026">
    <property type="protein sequence ID" value="GEC95758.1"/>
    <property type="molecule type" value="Genomic_DNA"/>
</dbReference>
<accession>A0A4Y4CS70</accession>
<evidence type="ECO:0000256" key="4">
    <source>
        <dbReference type="ARBA" id="ARBA00022679"/>
    </source>
</evidence>
<dbReference type="GO" id="GO:0009927">
    <property type="term" value="F:histidine phosphotransfer kinase activity"/>
    <property type="evidence" value="ECO:0007669"/>
    <property type="project" value="TreeGrafter"/>
</dbReference>
<dbReference type="Pfam" id="PF00512">
    <property type="entry name" value="HisKA"/>
    <property type="match status" value="1"/>
</dbReference>
<dbReference type="CDD" id="cd16922">
    <property type="entry name" value="HATPase_EvgS-ArcB-TorS-like"/>
    <property type="match status" value="1"/>
</dbReference>
<feature type="transmembrane region" description="Helical" evidence="7">
    <location>
        <begin position="41"/>
        <end position="58"/>
    </location>
</feature>
<dbReference type="PROSITE" id="PS50110">
    <property type="entry name" value="RESPONSE_REGULATORY"/>
    <property type="match status" value="1"/>
</dbReference>
<reference evidence="10 11" key="1">
    <citation type="submission" date="2019-06" db="EMBL/GenBank/DDBJ databases">
        <title>Whole genome shotgun sequence of Zoogloea ramigera NBRC 15342.</title>
        <authorList>
            <person name="Hosoyama A."/>
            <person name="Uohara A."/>
            <person name="Ohji S."/>
            <person name="Ichikawa N."/>
        </authorList>
    </citation>
    <scope>NUCLEOTIDE SEQUENCE [LARGE SCALE GENOMIC DNA]</scope>
    <source>
        <strain evidence="10 11">NBRC 15342</strain>
    </source>
</reference>
<evidence type="ECO:0000313" key="10">
    <source>
        <dbReference type="EMBL" id="GEC95758.1"/>
    </source>
</evidence>
<dbReference type="SMART" id="SM00387">
    <property type="entry name" value="HATPase_c"/>
    <property type="match status" value="1"/>
</dbReference>
<dbReference type="InterPro" id="IPR001789">
    <property type="entry name" value="Sig_transdc_resp-reg_receiver"/>
</dbReference>
<dbReference type="Proteomes" id="UP000318422">
    <property type="component" value="Unassembled WGS sequence"/>
</dbReference>
<feature type="domain" description="Response regulatory" evidence="9">
    <location>
        <begin position="342"/>
        <end position="457"/>
    </location>
</feature>
<dbReference type="PROSITE" id="PS50109">
    <property type="entry name" value="HIS_KIN"/>
    <property type="match status" value="1"/>
</dbReference>
<dbReference type="EC" id="2.7.13.3" evidence="2"/>
<keyword evidence="4" id="KW-0808">Transferase</keyword>
<keyword evidence="5" id="KW-0418">Kinase</keyword>
<dbReference type="SUPFAM" id="SSF55874">
    <property type="entry name" value="ATPase domain of HSP90 chaperone/DNA topoisomerase II/histidine kinase"/>
    <property type="match status" value="1"/>
</dbReference>
<organism evidence="10 11">
    <name type="scientific">Zoogloea ramigera</name>
    <dbReference type="NCBI Taxonomy" id="350"/>
    <lineage>
        <taxon>Bacteria</taxon>
        <taxon>Pseudomonadati</taxon>
        <taxon>Pseudomonadota</taxon>
        <taxon>Betaproteobacteria</taxon>
        <taxon>Rhodocyclales</taxon>
        <taxon>Zoogloeaceae</taxon>
        <taxon>Zoogloea</taxon>
    </lineage>
</organism>
<gene>
    <name evidence="10" type="ORF">ZRA01_18310</name>
</gene>
<feature type="domain" description="Histidine kinase" evidence="8">
    <location>
        <begin position="104"/>
        <end position="318"/>
    </location>
</feature>
<evidence type="ECO:0000259" key="9">
    <source>
        <dbReference type="PROSITE" id="PS50110"/>
    </source>
</evidence>
<evidence type="ECO:0000256" key="3">
    <source>
        <dbReference type="ARBA" id="ARBA00022553"/>
    </source>
</evidence>
<dbReference type="InterPro" id="IPR003661">
    <property type="entry name" value="HisK_dim/P_dom"/>
</dbReference>
<protein>
    <recommendedName>
        <fullName evidence="2">histidine kinase</fullName>
        <ecNumber evidence="2">2.7.13.3</ecNumber>
    </recommendedName>
</protein>
<dbReference type="Gene3D" id="3.40.50.2300">
    <property type="match status" value="1"/>
</dbReference>
<dbReference type="GO" id="GO:0000155">
    <property type="term" value="F:phosphorelay sensor kinase activity"/>
    <property type="evidence" value="ECO:0007669"/>
    <property type="project" value="InterPro"/>
</dbReference>
<dbReference type="GO" id="GO:0005886">
    <property type="term" value="C:plasma membrane"/>
    <property type="evidence" value="ECO:0007669"/>
    <property type="project" value="TreeGrafter"/>
</dbReference>
<evidence type="ECO:0000256" key="5">
    <source>
        <dbReference type="ARBA" id="ARBA00022777"/>
    </source>
</evidence>
<dbReference type="CDD" id="cd17546">
    <property type="entry name" value="REC_hyHK_CKI1_RcsC-like"/>
    <property type="match status" value="1"/>
</dbReference>
<sequence>MAGIVPLLALILGVLYTHEVLIVGADDLAAVARLKDTFVKTFAALLMLSGVLAWWMVLTQKSRRVAQEESNRQTQLLMQEIESHRRTDTALQQANQAKSRYITAISHELRSPLNSILGYAQILAADDDIPPNRRQAVSVIRKSGDHLLSVIERTLDIARIEGGKLTLDIKAMDFPELLQQLVWMFELQARDKGLSFDYQPVGALPAIVRADEKRLRQILINVLGNAVKFTVRGGVVFRVECRREMATFEIRDSGPGILADDMQRIFEPFARGSNVTAAGSGVGLTIARMLTDLMGGEMQVSSQPGEGTLFRIRLFLPQVHSAQAARELPRVDRVAYAGVRRRILVVDNEKVDRELLCTMLEPLGFIVEQAASGFECLAIVPRLAPDVIFMDLGMPGIDGWETIRRLRQQGLGSARLAILSANAFDKNLDNDVGIGPDDFIVKPFKLNELLDWIGRVLELEWVSSGTLPPAAAPAPVTPPPLVPPGAAELEALVDLINLGYLRGILNKLGEIERQDTAHAEFVRVLRDLARQFQFDAMKEIIRKASNAPQ</sequence>
<dbReference type="InterPro" id="IPR005467">
    <property type="entry name" value="His_kinase_dom"/>
</dbReference>
<evidence type="ECO:0000313" key="11">
    <source>
        <dbReference type="Proteomes" id="UP000318422"/>
    </source>
</evidence>
<evidence type="ECO:0000256" key="6">
    <source>
        <dbReference type="PROSITE-ProRule" id="PRU00169"/>
    </source>
</evidence>
<dbReference type="SMART" id="SM00388">
    <property type="entry name" value="HisKA"/>
    <property type="match status" value="1"/>
</dbReference>
<feature type="modified residue" description="4-aspartylphosphate" evidence="6">
    <location>
        <position position="391"/>
    </location>
</feature>
<dbReference type="AlphaFoldDB" id="A0A4Y4CS70"/>
<proteinExistence type="predicted"/>
<evidence type="ECO:0000259" key="8">
    <source>
        <dbReference type="PROSITE" id="PS50109"/>
    </source>
</evidence>
<dbReference type="CDD" id="cd00082">
    <property type="entry name" value="HisKA"/>
    <property type="match status" value="1"/>
</dbReference>
<dbReference type="RefSeq" id="WP_307724347.1">
    <property type="nucleotide sequence ID" value="NZ_BJNV01000026.1"/>
</dbReference>
<dbReference type="Pfam" id="PF00072">
    <property type="entry name" value="Response_reg"/>
    <property type="match status" value="1"/>
</dbReference>
<evidence type="ECO:0000256" key="1">
    <source>
        <dbReference type="ARBA" id="ARBA00000085"/>
    </source>
</evidence>